<protein>
    <submittedName>
        <fullName evidence="1">Isomerase</fullName>
    </submittedName>
</protein>
<evidence type="ECO:0000313" key="2">
    <source>
        <dbReference type="Proteomes" id="UP000244384"/>
    </source>
</evidence>
<dbReference type="Proteomes" id="UP000244384">
    <property type="component" value="Chromosome"/>
</dbReference>
<dbReference type="GO" id="GO:0016853">
    <property type="term" value="F:isomerase activity"/>
    <property type="evidence" value="ECO:0007669"/>
    <property type="project" value="UniProtKB-KW"/>
</dbReference>
<gene>
    <name evidence="1" type="ORF">C3E78_13440</name>
</gene>
<dbReference type="OrthoDB" id="3681559at2"/>
<dbReference type="Pfam" id="PF12680">
    <property type="entry name" value="SnoaL_2"/>
    <property type="match status" value="1"/>
</dbReference>
<dbReference type="InterPro" id="IPR037401">
    <property type="entry name" value="SnoaL-like"/>
</dbReference>
<dbReference type="Gene3D" id="3.10.450.50">
    <property type="match status" value="1"/>
</dbReference>
<organism evidence="1 2">
    <name type="scientific">Aeromicrobium chenweiae</name>
    <dbReference type="NCBI Taxonomy" id="2079793"/>
    <lineage>
        <taxon>Bacteria</taxon>
        <taxon>Bacillati</taxon>
        <taxon>Actinomycetota</taxon>
        <taxon>Actinomycetes</taxon>
        <taxon>Propionibacteriales</taxon>
        <taxon>Nocardioidaceae</taxon>
        <taxon>Aeromicrobium</taxon>
    </lineage>
</organism>
<dbReference type="SUPFAM" id="SSF54427">
    <property type="entry name" value="NTF2-like"/>
    <property type="match status" value="1"/>
</dbReference>
<dbReference type="RefSeq" id="WP_108579202.1">
    <property type="nucleotide sequence ID" value="NZ_CP026952.1"/>
</dbReference>
<proteinExistence type="predicted"/>
<dbReference type="AlphaFoldDB" id="A0A2S0WP94"/>
<reference evidence="2" key="1">
    <citation type="submission" date="2018-01" db="EMBL/GenBank/DDBJ databases">
        <authorList>
            <person name="Li J."/>
        </authorList>
    </citation>
    <scope>NUCLEOTIDE SEQUENCE [LARGE SCALE GENOMIC DNA]</scope>
    <source>
        <strain evidence="2">592</strain>
    </source>
</reference>
<dbReference type="InterPro" id="IPR032710">
    <property type="entry name" value="NTF2-like_dom_sf"/>
</dbReference>
<dbReference type="EMBL" id="CP026952">
    <property type="protein sequence ID" value="AWB93131.1"/>
    <property type="molecule type" value="Genomic_DNA"/>
</dbReference>
<keyword evidence="1" id="KW-0413">Isomerase</keyword>
<name>A0A2S0WP94_9ACTN</name>
<sequence>MTAAPSPAQHALSEHIRLTAAGETDTWATLFAPDGVLEFPFAPAGMPRTVQGHDALVAHMAGFPQTFDVEFVDVVFHETVDPHLAIAEFRSEGTAVPTGKPYRQEVVSIVHTDEEGLITHFLDYWNPLIAIEALTPDEARSAAGPSVSFGG</sequence>
<keyword evidence="2" id="KW-1185">Reference proteome</keyword>
<evidence type="ECO:0000313" key="1">
    <source>
        <dbReference type="EMBL" id="AWB93131.1"/>
    </source>
</evidence>
<dbReference type="KEGG" id="aez:C3E78_13440"/>
<accession>A0A2S0WP94</accession>
<accession>A0A5F2EWX1</accession>